<feature type="binding site" evidence="11">
    <location>
        <position position="434"/>
    </location>
    <ligand>
        <name>substrate</name>
    </ligand>
</feature>
<evidence type="ECO:0000256" key="5">
    <source>
        <dbReference type="ARBA" id="ARBA00022679"/>
    </source>
</evidence>
<feature type="binding site" evidence="12">
    <location>
        <position position="263"/>
    </location>
    <ligand>
        <name>thiamine diphosphate</name>
        <dbReference type="ChEBI" id="CHEBI:58937"/>
    </ligand>
</feature>
<comment type="catalytic activity">
    <reaction evidence="9">
        <text>D-sedoheptulose 7-phosphate + D-glyceraldehyde 3-phosphate = aldehydo-D-ribose 5-phosphate + D-xylulose 5-phosphate</text>
        <dbReference type="Rhea" id="RHEA:10508"/>
        <dbReference type="ChEBI" id="CHEBI:57483"/>
        <dbReference type="ChEBI" id="CHEBI:57737"/>
        <dbReference type="ChEBI" id="CHEBI:58273"/>
        <dbReference type="ChEBI" id="CHEBI:59776"/>
        <dbReference type="EC" id="2.2.1.1"/>
    </reaction>
</comment>
<feature type="binding site" evidence="11">
    <location>
        <position position="539"/>
    </location>
    <ligand>
        <name>substrate</name>
    </ligand>
</feature>
<evidence type="ECO:0000256" key="9">
    <source>
        <dbReference type="ARBA" id="ARBA00049473"/>
    </source>
</evidence>
<feature type="binding site" evidence="11">
    <location>
        <position position="547"/>
    </location>
    <ligand>
        <name>substrate</name>
    </ligand>
</feature>
<feature type="compositionally biased region" description="Low complexity" evidence="15">
    <location>
        <begin position="1046"/>
        <end position="1059"/>
    </location>
</feature>
<feature type="binding site" evidence="11">
    <location>
        <position position="598"/>
    </location>
    <ligand>
        <name>substrate</name>
    </ligand>
</feature>
<dbReference type="PANTHER" id="PTHR43522">
    <property type="entry name" value="TRANSKETOLASE"/>
    <property type="match status" value="1"/>
</dbReference>
<feature type="binding site" evidence="12">
    <location>
        <position position="234"/>
    </location>
    <ligand>
        <name>thiamine diphosphate</name>
        <dbReference type="ChEBI" id="CHEBI:58937"/>
    </ligand>
</feature>
<keyword evidence="6 13" id="KW-0479">Metal-binding</keyword>
<comment type="cofactor">
    <cofactor evidence="1">
        <name>Co(2+)</name>
        <dbReference type="ChEBI" id="CHEBI:48828"/>
    </cofactor>
</comment>
<dbReference type="Gene3D" id="3.40.50.970">
    <property type="match status" value="2"/>
</dbReference>
<evidence type="ECO:0000313" key="17">
    <source>
        <dbReference type="EMBL" id="KAL0923409.1"/>
    </source>
</evidence>
<feature type="binding site" evidence="11">
    <location>
        <position position="340"/>
    </location>
    <ligand>
        <name>substrate</name>
    </ligand>
</feature>
<dbReference type="InterPro" id="IPR036691">
    <property type="entry name" value="Endo/exonu/phosph_ase_sf"/>
</dbReference>
<feature type="binding site" evidence="13">
    <location>
        <position position="263"/>
    </location>
    <ligand>
        <name>Mg(2+)</name>
        <dbReference type="ChEBI" id="CHEBI:18420"/>
    </ligand>
</feature>
<dbReference type="FunFam" id="3.40.50.970:FF:000004">
    <property type="entry name" value="Transketolase"/>
    <property type="match status" value="1"/>
</dbReference>
<dbReference type="PANTHER" id="PTHR43522:SF3">
    <property type="entry name" value="TRANSKETOLASE"/>
    <property type="match status" value="1"/>
</dbReference>
<evidence type="ECO:0000256" key="15">
    <source>
        <dbReference type="SAM" id="MobiDB-lite"/>
    </source>
</evidence>
<evidence type="ECO:0000256" key="11">
    <source>
        <dbReference type="PIRSR" id="PIRSR605478-2"/>
    </source>
</evidence>
<evidence type="ECO:0000256" key="4">
    <source>
        <dbReference type="ARBA" id="ARBA00013152"/>
    </source>
</evidence>
<evidence type="ECO:0000256" key="14">
    <source>
        <dbReference type="PIRSR" id="PIRSR605478-5"/>
    </source>
</evidence>
<feature type="region of interest" description="Disordered" evidence="15">
    <location>
        <begin position="1175"/>
        <end position="1210"/>
    </location>
</feature>
<evidence type="ECO:0000256" key="2">
    <source>
        <dbReference type="ARBA" id="ARBA00007131"/>
    </source>
</evidence>
<gene>
    <name evidence="17" type="ORF">M5K25_007465</name>
</gene>
<dbReference type="CDD" id="cd02012">
    <property type="entry name" value="TPP_TK"/>
    <property type="match status" value="1"/>
</dbReference>
<feature type="binding site" evidence="11">
    <location>
        <position position="461"/>
    </location>
    <ligand>
        <name>substrate</name>
    </ligand>
</feature>
<evidence type="ECO:0000256" key="1">
    <source>
        <dbReference type="ARBA" id="ARBA00001941"/>
    </source>
</evidence>
<protein>
    <recommendedName>
        <fullName evidence="4">transketolase</fullName>
        <ecNumber evidence="4">2.2.1.1</ecNumber>
    </recommendedName>
</protein>
<dbReference type="Pfam" id="PF02779">
    <property type="entry name" value="Transket_pyr"/>
    <property type="match status" value="1"/>
</dbReference>
<keyword evidence="8 12" id="KW-0786">Thiamine pyrophosphate</keyword>
<feature type="binding site" evidence="13">
    <location>
        <position position="233"/>
    </location>
    <ligand>
        <name>Mg(2+)</name>
        <dbReference type="ChEBI" id="CHEBI:18420"/>
    </ligand>
</feature>
<dbReference type="SUPFAM" id="SSF52518">
    <property type="entry name" value="Thiamin diphosphate-binding fold (THDP-binding)"/>
    <property type="match status" value="2"/>
</dbReference>
<dbReference type="EMBL" id="JANQDX010000006">
    <property type="protein sequence ID" value="KAL0923409.1"/>
    <property type="molecule type" value="Genomic_DNA"/>
</dbReference>
<dbReference type="GO" id="GO:0046872">
    <property type="term" value="F:metal ion binding"/>
    <property type="evidence" value="ECO:0007669"/>
    <property type="project" value="UniProtKB-KW"/>
</dbReference>
<evidence type="ECO:0000256" key="10">
    <source>
        <dbReference type="PIRSR" id="PIRSR605478-1"/>
    </source>
</evidence>
<evidence type="ECO:0000256" key="7">
    <source>
        <dbReference type="ARBA" id="ARBA00022842"/>
    </source>
</evidence>
<feature type="binding site" evidence="11">
    <location>
        <position position="551"/>
    </location>
    <ligand>
        <name>substrate</name>
    </ligand>
</feature>
<dbReference type="InterPro" id="IPR026960">
    <property type="entry name" value="RVT-Znf"/>
</dbReference>
<dbReference type="Pfam" id="PF13966">
    <property type="entry name" value="zf-RVT"/>
    <property type="match status" value="1"/>
</dbReference>
<comment type="similarity">
    <text evidence="2">Belongs to the transketolase family.</text>
</comment>
<evidence type="ECO:0000256" key="12">
    <source>
        <dbReference type="PIRSR" id="PIRSR605478-3"/>
    </source>
</evidence>
<name>A0ABD0VEB3_DENTH</name>
<dbReference type="PROSITE" id="PS00801">
    <property type="entry name" value="TRANSKETOLASE_1"/>
    <property type="match status" value="1"/>
</dbReference>
<feature type="binding site" evidence="12">
    <location>
        <position position="143"/>
    </location>
    <ligand>
        <name>thiamine diphosphate</name>
        <dbReference type="ChEBI" id="CHEBI:58937"/>
    </ligand>
</feature>
<feature type="compositionally biased region" description="Pro residues" evidence="15">
    <location>
        <begin position="1060"/>
        <end position="1069"/>
    </location>
</feature>
<dbReference type="InterPro" id="IPR029061">
    <property type="entry name" value="THDP-binding"/>
</dbReference>
<feature type="domain" description="Transketolase-like pyrimidine-binding" evidence="16">
    <location>
        <begin position="431"/>
        <end position="603"/>
    </location>
</feature>
<feature type="binding site" evidence="12">
    <location>
        <position position="515"/>
    </location>
    <ligand>
        <name>thiamine diphosphate</name>
        <dbReference type="ChEBI" id="CHEBI:58937"/>
    </ligand>
</feature>
<dbReference type="InterPro" id="IPR055152">
    <property type="entry name" value="Transketolase-like_C_2"/>
</dbReference>
<keyword evidence="18" id="KW-1185">Reference proteome</keyword>
<dbReference type="Pfam" id="PF00456">
    <property type="entry name" value="Transketolase_N"/>
    <property type="match status" value="1"/>
</dbReference>
<dbReference type="InterPro" id="IPR033247">
    <property type="entry name" value="Transketolase_fam"/>
</dbReference>
<feature type="compositionally biased region" description="Low complexity" evidence="15">
    <location>
        <begin position="1194"/>
        <end position="1207"/>
    </location>
</feature>
<feature type="compositionally biased region" description="Low complexity" evidence="15">
    <location>
        <begin position="1130"/>
        <end position="1141"/>
    </location>
</feature>
<dbReference type="InterPro" id="IPR025558">
    <property type="entry name" value="DUF4283"/>
</dbReference>
<evidence type="ECO:0000259" key="16">
    <source>
        <dbReference type="SMART" id="SM00861"/>
    </source>
</evidence>
<dbReference type="Gene3D" id="3.60.10.10">
    <property type="entry name" value="Endonuclease/exonuclease/phosphatase"/>
    <property type="match status" value="1"/>
</dbReference>
<feature type="active site" description="Proton donor" evidence="10">
    <location>
        <position position="488"/>
    </location>
</feature>
<dbReference type="InterPro" id="IPR009014">
    <property type="entry name" value="Transketo_C/PFOR_II"/>
</dbReference>
<dbReference type="GO" id="GO:0004802">
    <property type="term" value="F:transketolase activity"/>
    <property type="evidence" value="ECO:0007669"/>
    <property type="project" value="UniProtKB-EC"/>
</dbReference>
<keyword evidence="7 13" id="KW-0460">Magnesium</keyword>
<feature type="compositionally biased region" description="Pro residues" evidence="15">
    <location>
        <begin position="1032"/>
        <end position="1043"/>
    </location>
</feature>
<organism evidence="17 18">
    <name type="scientific">Dendrobium thyrsiflorum</name>
    <name type="common">Pinecone-like raceme dendrobium</name>
    <name type="synonym">Orchid</name>
    <dbReference type="NCBI Taxonomy" id="117978"/>
    <lineage>
        <taxon>Eukaryota</taxon>
        <taxon>Viridiplantae</taxon>
        <taxon>Streptophyta</taxon>
        <taxon>Embryophyta</taxon>
        <taxon>Tracheophyta</taxon>
        <taxon>Spermatophyta</taxon>
        <taxon>Magnoliopsida</taxon>
        <taxon>Liliopsida</taxon>
        <taxon>Asparagales</taxon>
        <taxon>Orchidaceae</taxon>
        <taxon>Epidendroideae</taxon>
        <taxon>Malaxideae</taxon>
        <taxon>Dendrobiinae</taxon>
        <taxon>Dendrobium</taxon>
    </lineage>
</organism>
<sequence>MAASSSFTASHAQLARAISDRGSFTAPSQPGRLILSAGGLRLSLRLNPIAAELKARSRRVVKIRSAVIDTADGKPVTEELMEKSVNTIRFLAVDAVEKANSGHPGLPMGCAPLGHILFDEFMRFNPKNPYWFNRDRFLLSAGHGCMLHYALLYLTGYDSVKDEDLKAFRQWQSKTPGHPESFETPGIEVTTGPLGQGIANAVGLALAEKHLAARFNKPDAEIIDHYTYVILGDGCQMEGVSNEACSLAGHWGLGKLIAFYDDNHTSIDGDTEIAFTEDVNARFEALGWHTIWVKNGNTCYNEIRAAIKEAKAVKDKPSLIKVTTTIGYGSPNKANSYSAHGSALGSEEVEATRKNLGWPYEPFHVPEDVKSHWSRHVSNGAAHESEWNAKFAEYEKKHKEDATILKDIISGDFPAEWEKALPVYTPESPADATRNLSQQCLNALAKVLPGLIGGSADLASSNMTLLKMHGNFQNSTPQERNIRFGVREHGMGAICNGVAHHSPGLIPYCATFFVFTDYMRASIRLAALSQARVIFVMTHDSIGLGEDGPTHQPIEHLMSFRMIPNILMLRPADGNETAGAYKVALLNWKRPSILALCRQKLPQLSGTSFEGVEKGGYIISDNSSDNKPDLILIGSGSELEIAAKAADELRKEGKRVRVVSLVSWELFEEQSDEYKESVLPKAVSARISIEAGSTFGWEKYIGSKGKAIGIDRFGASAPAGKIYKEFGLTAENVIAAAKSLFVISGKSLHIILPLEPSIANSLIQLLIASWIAPSPALSSSARVCSLLLPFCLLRLCPGVVFPRCFCMALSPGDFPPLSPSSLLGPVPPPLSTSFAENLAATPPTAPFPLDFVLPAQKLAFVADDLTEGASLWSLSLVGYSLGVRPYYERLLAAMRKVWKLKGELSLLSLADGFFLLKFTSSEDFNMVWTGGPWFLLGKPFILQKWSPKFRPKRDEDASIPIWVKIIDLPLALWTPKGISRIASFIGIPISVDSLTANRTRLTFARVLYDWKPSRCEGCGSLVRPYSLCPSNPSPLPSIPPPRPNRGRSSSRNPGQRPPSTSKPPIPKPTLGPGIHSAVFPLADTTPPTGVHFHPQPETAGPPPTPNPSVQPHTCKDPIIPNLNSPTKTISDVVSSSGNSSSQDCHPSVPLHNKFGGLGMDEESQPNHISLAEALPSTESPHQDQGKNSVISATSTKSPESYSKPPSKGFNSPEKVMDCKGFVRAHNLKFICILEAKVQPDACQDPWFLNSHRVFDNENSCNNFSFSSPGSIWLKWDSSTFSFNPTVCSSQFIHGILSAGSEPPLLLTVVYASTTVEERKVLWESIRGFCPNPSQPWMIIGDFNCFRFGNEKFGGNPVAPSRLGELNNVVFDCGLQDLASVGLFYTWSNNRVDLPIHIKLDRILVNPAVLDFYPTAFYRVYSPSCSDHSPLIFFSSSNSSMTPRFMFKNFWIHMDGFWDDVVGSFTSFRQGSPTASFYQGLQNLKRALKKRNWVSSHFIASSIHELKMQQYNCLLTLQGNPLDPALNTSLKHINCKLADLQLSWASWVSQRAKANWLSKGENDLGFLFTKIKGRKNLNQLKEIVTPLGTVSDHHGIAEALIHHFKAAFNPPKPPNEEEHCFPVGSNCNFSMLWDPWCYNKPLGDLYSLNCRESLLVKDFIVDGHWKLPDYFPDTISTLLNTIPILEISDVTWAGSNQPTFKSFTDSFHEHLEPVSWFKYVWHKRHSLRFSVYAWMAVIGKLKTADLLIKRQIMVHPGCCFCQTTNETHQHLLFECDFTFTVISTLFPSLAGFLFRPNVLQVFDFLDMASHLSAKDRGFCFLVVCCSIYFIWRERNNRRFSGI</sequence>
<feature type="site" description="Important for catalytic activity" evidence="14">
    <location>
        <position position="103"/>
    </location>
</feature>
<comment type="caution">
    <text evidence="17">The sequence shown here is derived from an EMBL/GenBank/DDBJ whole genome shotgun (WGS) entry which is preliminary data.</text>
</comment>
<dbReference type="InterPro" id="IPR005475">
    <property type="entry name" value="Transketolase-like_Pyr-bd"/>
</dbReference>
<dbReference type="InterPro" id="IPR005474">
    <property type="entry name" value="Transketolase_N"/>
</dbReference>
<dbReference type="SMART" id="SM00861">
    <property type="entry name" value="Transket_pyr"/>
    <property type="match status" value="1"/>
</dbReference>
<feature type="site" description="Important for catalytic activity" evidence="14">
    <location>
        <position position="340"/>
    </location>
</feature>
<comment type="subunit">
    <text evidence="3">Homodimer.</text>
</comment>
<comment type="cofactor">
    <cofactor evidence="13">
        <name>Mg(2+)</name>
        <dbReference type="ChEBI" id="CHEBI:18420"/>
    </cofactor>
    <text evidence="13">Binds 1 Mg(2+) ion per subunit. Can also utilize other divalent metal cations, such as Ca(2+), Mn(2+) and Co(2+).</text>
</comment>
<dbReference type="EC" id="2.2.1.1" evidence="4"/>
<dbReference type="SUPFAM" id="SSF56219">
    <property type="entry name" value="DNase I-like"/>
    <property type="match status" value="1"/>
</dbReference>
<keyword evidence="5" id="KW-0808">Transferase</keyword>
<feature type="binding site" evidence="12">
    <location>
        <position position="340"/>
    </location>
    <ligand>
        <name>thiamine diphosphate</name>
        <dbReference type="ChEBI" id="CHEBI:58937"/>
    </ligand>
</feature>
<accession>A0ABD0VEB3</accession>
<feature type="region of interest" description="Disordered" evidence="15">
    <location>
        <begin position="1032"/>
        <end position="1163"/>
    </location>
</feature>
<reference evidence="17 18" key="1">
    <citation type="journal article" date="2024" name="Plant Biotechnol. J.">
        <title>Dendrobium thyrsiflorum genome and its molecular insights into genes involved in important horticultural traits.</title>
        <authorList>
            <person name="Chen B."/>
            <person name="Wang J.Y."/>
            <person name="Zheng P.J."/>
            <person name="Li K.L."/>
            <person name="Liang Y.M."/>
            <person name="Chen X.F."/>
            <person name="Zhang C."/>
            <person name="Zhao X."/>
            <person name="He X."/>
            <person name="Zhang G.Q."/>
            <person name="Liu Z.J."/>
            <person name="Xu Q."/>
        </authorList>
    </citation>
    <scope>NUCLEOTIDE SEQUENCE [LARGE SCALE GENOMIC DNA]</scope>
    <source>
        <strain evidence="17">GZMU011</strain>
    </source>
</reference>
<dbReference type="NCBIfam" id="TIGR00232">
    <property type="entry name" value="tktlase_bact"/>
    <property type="match status" value="1"/>
</dbReference>
<dbReference type="Pfam" id="PF14111">
    <property type="entry name" value="DUF4283"/>
    <property type="match status" value="1"/>
</dbReference>
<evidence type="ECO:0000256" key="8">
    <source>
        <dbReference type="ARBA" id="ARBA00023052"/>
    </source>
</evidence>
<dbReference type="SUPFAM" id="SSF52922">
    <property type="entry name" value="TK C-terminal domain-like"/>
    <property type="match status" value="1"/>
</dbReference>
<dbReference type="InterPro" id="IPR005478">
    <property type="entry name" value="Transketolase_bac-like"/>
</dbReference>
<dbReference type="CDD" id="cd07033">
    <property type="entry name" value="TPP_PYR_DXS_TK_like"/>
    <property type="match status" value="1"/>
</dbReference>
<evidence type="ECO:0000256" key="13">
    <source>
        <dbReference type="PIRSR" id="PIRSR605478-4"/>
    </source>
</evidence>
<evidence type="ECO:0000313" key="18">
    <source>
        <dbReference type="Proteomes" id="UP001552299"/>
    </source>
</evidence>
<proteinExistence type="inferred from homology"/>
<dbReference type="FunFam" id="3.40.50.970:FF:000003">
    <property type="entry name" value="Transketolase"/>
    <property type="match status" value="1"/>
</dbReference>
<feature type="binding site" evidence="11">
    <location>
        <position position="103"/>
    </location>
    <ligand>
        <name>substrate</name>
    </ligand>
</feature>
<dbReference type="Pfam" id="PF22613">
    <property type="entry name" value="Transketolase_C_1"/>
    <property type="match status" value="1"/>
</dbReference>
<evidence type="ECO:0000256" key="6">
    <source>
        <dbReference type="ARBA" id="ARBA00022723"/>
    </source>
</evidence>
<dbReference type="Gene3D" id="3.40.50.920">
    <property type="match status" value="1"/>
</dbReference>
<dbReference type="FunFam" id="3.40.50.920:FF:000003">
    <property type="entry name" value="Transketolase"/>
    <property type="match status" value="1"/>
</dbReference>
<dbReference type="Proteomes" id="UP001552299">
    <property type="component" value="Unassembled WGS sequence"/>
</dbReference>
<dbReference type="InterPro" id="IPR049557">
    <property type="entry name" value="Transketolase_CS"/>
</dbReference>
<comment type="cofactor">
    <cofactor evidence="12">
        <name>thiamine diphosphate</name>
        <dbReference type="ChEBI" id="CHEBI:58937"/>
    </cofactor>
    <text evidence="12">Binds 1 thiamine pyrophosphate per subunit. During the reaction, the substrate forms a covalent intermediate with the cofactor.</text>
</comment>
<feature type="binding site" evidence="12">
    <location>
        <begin position="192"/>
        <end position="194"/>
    </location>
    <ligand>
        <name>thiamine diphosphate</name>
        <dbReference type="ChEBI" id="CHEBI:58937"/>
    </ligand>
</feature>
<feature type="compositionally biased region" description="Pro residues" evidence="15">
    <location>
        <begin position="1099"/>
        <end position="1108"/>
    </location>
</feature>
<evidence type="ECO:0000256" key="3">
    <source>
        <dbReference type="ARBA" id="ARBA00011738"/>
    </source>
</evidence>